<feature type="region of interest" description="Disordered" evidence="3">
    <location>
        <begin position="220"/>
        <end position="292"/>
    </location>
</feature>
<keyword evidence="2" id="KW-0677">Repeat</keyword>
<feature type="compositionally biased region" description="Basic and acidic residues" evidence="3">
    <location>
        <begin position="345"/>
        <end position="359"/>
    </location>
</feature>
<feature type="compositionally biased region" description="Low complexity" evidence="3">
    <location>
        <begin position="262"/>
        <end position="279"/>
    </location>
</feature>
<evidence type="ECO:0000256" key="3">
    <source>
        <dbReference type="SAM" id="MobiDB-lite"/>
    </source>
</evidence>
<dbReference type="PANTHER" id="PTHR48051">
    <property type="match status" value="1"/>
</dbReference>
<keyword evidence="1" id="KW-0433">Leucine-rich repeat</keyword>
<dbReference type="InterPro" id="IPR032675">
    <property type="entry name" value="LRR_dom_sf"/>
</dbReference>
<dbReference type="STRING" id="1884261.A0A5C3R0J9"/>
<dbReference type="AlphaFoldDB" id="A0A5C3R0J9"/>
<dbReference type="EMBL" id="ML178814">
    <property type="protein sequence ID" value="TFL07783.1"/>
    <property type="molecule type" value="Genomic_DNA"/>
</dbReference>
<feature type="region of interest" description="Disordered" evidence="3">
    <location>
        <begin position="916"/>
        <end position="976"/>
    </location>
</feature>
<dbReference type="GO" id="GO:0005737">
    <property type="term" value="C:cytoplasm"/>
    <property type="evidence" value="ECO:0007669"/>
    <property type="project" value="TreeGrafter"/>
</dbReference>
<proteinExistence type="predicted"/>
<evidence type="ECO:0000256" key="1">
    <source>
        <dbReference type="ARBA" id="ARBA00022614"/>
    </source>
</evidence>
<feature type="compositionally biased region" description="Low complexity" evidence="3">
    <location>
        <begin position="397"/>
        <end position="419"/>
    </location>
</feature>
<dbReference type="Proteomes" id="UP000305067">
    <property type="component" value="Unassembled WGS sequence"/>
</dbReference>
<dbReference type="OrthoDB" id="1394818at2759"/>
<dbReference type="InterPro" id="IPR003591">
    <property type="entry name" value="Leu-rich_rpt_typical-subtyp"/>
</dbReference>
<dbReference type="InterPro" id="IPR001611">
    <property type="entry name" value="Leu-rich_rpt"/>
</dbReference>
<dbReference type="Pfam" id="PF13855">
    <property type="entry name" value="LRR_8"/>
    <property type="match status" value="1"/>
</dbReference>
<feature type="compositionally biased region" description="Polar residues" evidence="3">
    <location>
        <begin position="422"/>
        <end position="431"/>
    </location>
</feature>
<dbReference type="Pfam" id="PF10428">
    <property type="entry name" value="SOG2"/>
    <property type="match status" value="1"/>
</dbReference>
<feature type="compositionally biased region" description="Low complexity" evidence="3">
    <location>
        <begin position="916"/>
        <end position="950"/>
    </location>
</feature>
<feature type="compositionally biased region" description="Basic and acidic residues" evidence="3">
    <location>
        <begin position="283"/>
        <end position="292"/>
    </location>
</feature>
<dbReference type="Gene3D" id="3.80.10.10">
    <property type="entry name" value="Ribonuclease Inhibitor"/>
    <property type="match status" value="1"/>
</dbReference>
<sequence>MPYPDHTLPSERPVSHFFPPISLTRAHISAALARSPDNGGSIDLSRRELTDLNEEAAEDLGAIGVEGTSEQCLVTRLALSHNRLATLPIGFAMLSRLRYLNLKHNSFTVFPDVLTLMPTLDTLDISHNKIKRLPSDPGCLTSLRVFVFSRNKVTKVPPYFANFRQLSILKADKNPVQWPPAHIMDLGTNPATMTEFISRLQAFLGESNLKTAALSRSMEALLSPQSSTDTHPTGDSSASPWSRFPIDDSMVTGAEETPHARSFSVDSTSVSSASESLPVRTPPELRDSDGHPKLHLGILKTYSMAPDSPDSYLPSPADSTFSTNTMEEKPLTLSQTSHFRGISYNEKRRSPEPKARVNDKISMPDLRTAKLNFTKKVNPLSRLVMDSAARTESGIPSPQSLRQDSGSSSSSQGLPSRPSAPSRLTKSSSHGDTGAAAQPVHSVDYERNSYFNRLSMLPVAAISNSLPEPLVHLVDSARTILFTLSQVYQAFDQFTIYTVDDRLPTILRKVLDPASADMMQLICSLDRFDALSRKVVPPPSACRTVVECCRDTVNAFSTALKALSLQLKVLANGKDVRYLRQMLLLLYGATAEISHAWQCLAPHLEAIKPLLHSKPYPTPSSTRSTLMSNSNTSHSTSEYSFGSKFSTSSPPLTKSHTPSGPPPLPTLRRPNPDGPRIRTSRRHAGSFSSKDVETGKTLPTYDILPGASFARGVISSTSTPTKTRMARRQGTNGAQPPGRGPTQAGDSSVAPWESSHLRGFSHTSSILEYSPPIPPRQITVDPAPAGVMSHVDKEALQAVKDAVDVAPAVWDAIGDILESGVEGMDVGDAEEILSRARAVTLTLKRAVRGMLAGDIVDTRSMRDDAHTFLKGVVQLSNLIKNYGTTHSVPPSLRANMVKLTNSTEEFAVLLHVSSFSPSAAPSSAQSRPYSPMISPMGGPSLGPSLSRSRSAQATRPNGGSALGLPTVEPPRSAQPMQTFKLPAVSAMRKIRGVAV</sequence>
<dbReference type="SMART" id="SM00369">
    <property type="entry name" value="LRR_TYP"/>
    <property type="match status" value="3"/>
</dbReference>
<gene>
    <name evidence="4" type="ORF">BDV98DRAFT_520944</name>
</gene>
<evidence type="ECO:0000313" key="5">
    <source>
        <dbReference type="Proteomes" id="UP000305067"/>
    </source>
</evidence>
<feature type="compositionally biased region" description="Polar residues" evidence="3">
    <location>
        <begin position="223"/>
        <end position="240"/>
    </location>
</feature>
<protein>
    <submittedName>
        <fullName evidence="4">RAM signaling pathway protein-domain-containing protein</fullName>
    </submittedName>
</protein>
<dbReference type="PANTHER" id="PTHR48051:SF46">
    <property type="entry name" value="LEUCINE RICH REPEAT-CONTAINING DOMAIN PROTEIN"/>
    <property type="match status" value="1"/>
</dbReference>
<feature type="compositionally biased region" description="Polar residues" evidence="3">
    <location>
        <begin position="619"/>
        <end position="656"/>
    </location>
</feature>
<feature type="region of interest" description="Disordered" evidence="3">
    <location>
        <begin position="390"/>
        <end position="439"/>
    </location>
</feature>
<name>A0A5C3R0J9_9AGAR</name>
<feature type="region of interest" description="Disordered" evidence="3">
    <location>
        <begin position="306"/>
        <end position="363"/>
    </location>
</feature>
<dbReference type="InterPro" id="IPR050216">
    <property type="entry name" value="LRR_domain-containing"/>
</dbReference>
<evidence type="ECO:0000256" key="2">
    <source>
        <dbReference type="ARBA" id="ARBA00022737"/>
    </source>
</evidence>
<dbReference type="SUPFAM" id="SSF52075">
    <property type="entry name" value="Outer arm dynein light chain 1"/>
    <property type="match status" value="1"/>
</dbReference>
<feature type="region of interest" description="Disordered" evidence="3">
    <location>
        <begin position="617"/>
        <end position="754"/>
    </location>
</feature>
<dbReference type="InterPro" id="IPR019487">
    <property type="entry name" value="RAM_signalling_pathway_SOG2"/>
</dbReference>
<organism evidence="4 5">
    <name type="scientific">Pterulicium gracile</name>
    <dbReference type="NCBI Taxonomy" id="1884261"/>
    <lineage>
        <taxon>Eukaryota</taxon>
        <taxon>Fungi</taxon>
        <taxon>Dikarya</taxon>
        <taxon>Basidiomycota</taxon>
        <taxon>Agaricomycotina</taxon>
        <taxon>Agaricomycetes</taxon>
        <taxon>Agaricomycetidae</taxon>
        <taxon>Agaricales</taxon>
        <taxon>Pleurotineae</taxon>
        <taxon>Pterulaceae</taxon>
        <taxon>Pterulicium</taxon>
    </lineage>
</organism>
<dbReference type="PROSITE" id="PS51450">
    <property type="entry name" value="LRR"/>
    <property type="match status" value="2"/>
</dbReference>
<accession>A0A5C3R0J9</accession>
<reference evidence="4 5" key="1">
    <citation type="journal article" date="2019" name="Nat. Ecol. Evol.">
        <title>Megaphylogeny resolves global patterns of mushroom evolution.</title>
        <authorList>
            <person name="Varga T."/>
            <person name="Krizsan K."/>
            <person name="Foldi C."/>
            <person name="Dima B."/>
            <person name="Sanchez-Garcia M."/>
            <person name="Sanchez-Ramirez S."/>
            <person name="Szollosi G.J."/>
            <person name="Szarkandi J.G."/>
            <person name="Papp V."/>
            <person name="Albert L."/>
            <person name="Andreopoulos W."/>
            <person name="Angelini C."/>
            <person name="Antonin V."/>
            <person name="Barry K.W."/>
            <person name="Bougher N.L."/>
            <person name="Buchanan P."/>
            <person name="Buyck B."/>
            <person name="Bense V."/>
            <person name="Catcheside P."/>
            <person name="Chovatia M."/>
            <person name="Cooper J."/>
            <person name="Damon W."/>
            <person name="Desjardin D."/>
            <person name="Finy P."/>
            <person name="Geml J."/>
            <person name="Haridas S."/>
            <person name="Hughes K."/>
            <person name="Justo A."/>
            <person name="Karasinski D."/>
            <person name="Kautmanova I."/>
            <person name="Kiss B."/>
            <person name="Kocsube S."/>
            <person name="Kotiranta H."/>
            <person name="LaButti K.M."/>
            <person name="Lechner B.E."/>
            <person name="Liimatainen K."/>
            <person name="Lipzen A."/>
            <person name="Lukacs Z."/>
            <person name="Mihaltcheva S."/>
            <person name="Morgado L.N."/>
            <person name="Niskanen T."/>
            <person name="Noordeloos M.E."/>
            <person name="Ohm R.A."/>
            <person name="Ortiz-Santana B."/>
            <person name="Ovrebo C."/>
            <person name="Racz N."/>
            <person name="Riley R."/>
            <person name="Savchenko A."/>
            <person name="Shiryaev A."/>
            <person name="Soop K."/>
            <person name="Spirin V."/>
            <person name="Szebenyi C."/>
            <person name="Tomsovsky M."/>
            <person name="Tulloss R.E."/>
            <person name="Uehling J."/>
            <person name="Grigoriev I.V."/>
            <person name="Vagvolgyi C."/>
            <person name="Papp T."/>
            <person name="Martin F.M."/>
            <person name="Miettinen O."/>
            <person name="Hibbett D.S."/>
            <person name="Nagy L.G."/>
        </authorList>
    </citation>
    <scope>NUCLEOTIDE SEQUENCE [LARGE SCALE GENOMIC DNA]</scope>
    <source>
        <strain evidence="4 5">CBS 309.79</strain>
    </source>
</reference>
<evidence type="ECO:0000313" key="4">
    <source>
        <dbReference type="EMBL" id="TFL07783.1"/>
    </source>
</evidence>
<keyword evidence="5" id="KW-1185">Reference proteome</keyword>